<accession>A0A841B5D7</accession>
<dbReference type="InterPro" id="IPR056670">
    <property type="entry name" value="DUF7768"/>
</dbReference>
<name>A0A841B5D7_9PSEU</name>
<dbReference type="AlphaFoldDB" id="A0A841B5D7"/>
<dbReference type="EMBL" id="JACHMX010000001">
    <property type="protein sequence ID" value="MBB5854005.1"/>
    <property type="molecule type" value="Genomic_DNA"/>
</dbReference>
<evidence type="ECO:0000313" key="3">
    <source>
        <dbReference type="Proteomes" id="UP000580861"/>
    </source>
</evidence>
<gene>
    <name evidence="2" type="ORF">HDA45_004092</name>
</gene>
<feature type="domain" description="DUF7768" evidence="1">
    <location>
        <begin position="20"/>
        <end position="95"/>
    </location>
</feature>
<evidence type="ECO:0000313" key="2">
    <source>
        <dbReference type="EMBL" id="MBB5854005.1"/>
    </source>
</evidence>
<dbReference type="Pfam" id="PF24963">
    <property type="entry name" value="DUF7768"/>
    <property type="match status" value="1"/>
</dbReference>
<comment type="caution">
    <text evidence="2">The sequence shown here is derived from an EMBL/GenBank/DDBJ whole genome shotgun (WGS) entry which is preliminary data.</text>
</comment>
<organism evidence="2 3">
    <name type="scientific">Amycolatopsis umgeniensis</name>
    <dbReference type="NCBI Taxonomy" id="336628"/>
    <lineage>
        <taxon>Bacteria</taxon>
        <taxon>Bacillati</taxon>
        <taxon>Actinomycetota</taxon>
        <taxon>Actinomycetes</taxon>
        <taxon>Pseudonocardiales</taxon>
        <taxon>Pseudonocardiaceae</taxon>
        <taxon>Amycolatopsis</taxon>
    </lineage>
</organism>
<evidence type="ECO:0000259" key="1">
    <source>
        <dbReference type="Pfam" id="PF24963"/>
    </source>
</evidence>
<proteinExistence type="predicted"/>
<sequence>MSGQKLIYTAQSKHYFYCRDAVCEFVFQQGAVPLNPFRAFDYFLGDRVHRDEVRDGNRRLLQACDEVWIFGDTLADGVLIEIAQATQSMKPVKYFTIDNVAKNIHEAKPDDLDVENEVLDRTGLGRDDLVRRLTSGALETIVNAMGRTQQLNGSLHESPAI</sequence>
<keyword evidence="3" id="KW-1185">Reference proteome</keyword>
<dbReference type="RefSeq" id="WP_184897687.1">
    <property type="nucleotide sequence ID" value="NZ_JACHMX010000001.1"/>
</dbReference>
<dbReference type="Proteomes" id="UP000580861">
    <property type="component" value="Unassembled WGS sequence"/>
</dbReference>
<protein>
    <recommendedName>
        <fullName evidence="1">DUF7768 domain-containing protein</fullName>
    </recommendedName>
</protein>
<reference evidence="2 3" key="1">
    <citation type="submission" date="2020-08" db="EMBL/GenBank/DDBJ databases">
        <title>Sequencing the genomes of 1000 actinobacteria strains.</title>
        <authorList>
            <person name="Klenk H.-P."/>
        </authorList>
    </citation>
    <scope>NUCLEOTIDE SEQUENCE [LARGE SCALE GENOMIC DNA]</scope>
    <source>
        <strain evidence="2 3">DSM 45272</strain>
    </source>
</reference>